<gene>
    <name evidence="2" type="ORF">D9758_013313</name>
</gene>
<comment type="caution">
    <text evidence="2">The sequence shown here is derived from an EMBL/GenBank/DDBJ whole genome shotgun (WGS) entry which is preliminary data.</text>
</comment>
<keyword evidence="3" id="KW-1185">Reference proteome</keyword>
<organism evidence="2 3">
    <name type="scientific">Tetrapyrgos nigripes</name>
    <dbReference type="NCBI Taxonomy" id="182062"/>
    <lineage>
        <taxon>Eukaryota</taxon>
        <taxon>Fungi</taxon>
        <taxon>Dikarya</taxon>
        <taxon>Basidiomycota</taxon>
        <taxon>Agaricomycotina</taxon>
        <taxon>Agaricomycetes</taxon>
        <taxon>Agaricomycetidae</taxon>
        <taxon>Agaricales</taxon>
        <taxon>Marasmiineae</taxon>
        <taxon>Marasmiaceae</taxon>
        <taxon>Tetrapyrgos</taxon>
    </lineage>
</organism>
<proteinExistence type="predicted"/>
<evidence type="ECO:0000256" key="1">
    <source>
        <dbReference type="SAM" id="MobiDB-lite"/>
    </source>
</evidence>
<evidence type="ECO:0000313" key="2">
    <source>
        <dbReference type="EMBL" id="KAF5339275.1"/>
    </source>
</evidence>
<evidence type="ECO:0000313" key="3">
    <source>
        <dbReference type="Proteomes" id="UP000559256"/>
    </source>
</evidence>
<dbReference type="AlphaFoldDB" id="A0A8H5CCM4"/>
<dbReference type="Proteomes" id="UP000559256">
    <property type="component" value="Unassembled WGS sequence"/>
</dbReference>
<feature type="compositionally biased region" description="Basic and acidic residues" evidence="1">
    <location>
        <begin position="21"/>
        <end position="42"/>
    </location>
</feature>
<reference evidence="2 3" key="1">
    <citation type="journal article" date="2020" name="ISME J.">
        <title>Uncovering the hidden diversity of litter-decomposition mechanisms in mushroom-forming fungi.</title>
        <authorList>
            <person name="Floudas D."/>
            <person name="Bentzer J."/>
            <person name="Ahren D."/>
            <person name="Johansson T."/>
            <person name="Persson P."/>
            <person name="Tunlid A."/>
        </authorList>
    </citation>
    <scope>NUCLEOTIDE SEQUENCE [LARGE SCALE GENOMIC DNA]</scope>
    <source>
        <strain evidence="2 3">CBS 291.85</strain>
    </source>
</reference>
<name>A0A8H5CCM4_9AGAR</name>
<sequence length="60" mass="6769">MINSSNSRQTNHDVNANVKANTDDSLGRTEDDTEANTRDDTHGFALETSKRQSHPSRRRI</sequence>
<dbReference type="EMBL" id="JAACJM010000186">
    <property type="protein sequence ID" value="KAF5339275.1"/>
    <property type="molecule type" value="Genomic_DNA"/>
</dbReference>
<feature type="compositionally biased region" description="Basic residues" evidence="1">
    <location>
        <begin position="51"/>
        <end position="60"/>
    </location>
</feature>
<feature type="region of interest" description="Disordered" evidence="1">
    <location>
        <begin position="1"/>
        <end position="60"/>
    </location>
</feature>
<protein>
    <submittedName>
        <fullName evidence="2">Uncharacterized protein</fullName>
    </submittedName>
</protein>
<accession>A0A8H5CCM4</accession>
<feature type="compositionally biased region" description="Polar residues" evidence="1">
    <location>
        <begin position="1"/>
        <end position="20"/>
    </location>
</feature>